<gene>
    <name evidence="2" type="ORF">NYPRO_LOCUS5820</name>
</gene>
<feature type="region of interest" description="Disordered" evidence="1">
    <location>
        <begin position="1"/>
        <end position="47"/>
    </location>
</feature>
<proteinExistence type="predicted"/>
<evidence type="ECO:0000313" key="2">
    <source>
        <dbReference type="EMBL" id="CAD7673026.1"/>
    </source>
</evidence>
<protein>
    <submittedName>
        <fullName evidence="2">(raccoon dog) hypothetical protein</fullName>
    </submittedName>
</protein>
<organism evidence="2 3">
    <name type="scientific">Nyctereutes procyonoides</name>
    <name type="common">Raccoon dog</name>
    <name type="synonym">Canis procyonoides</name>
    <dbReference type="NCBI Taxonomy" id="34880"/>
    <lineage>
        <taxon>Eukaryota</taxon>
        <taxon>Metazoa</taxon>
        <taxon>Chordata</taxon>
        <taxon>Craniata</taxon>
        <taxon>Vertebrata</taxon>
        <taxon>Euteleostomi</taxon>
        <taxon>Mammalia</taxon>
        <taxon>Eutheria</taxon>
        <taxon>Laurasiatheria</taxon>
        <taxon>Carnivora</taxon>
        <taxon>Caniformia</taxon>
        <taxon>Canidae</taxon>
        <taxon>Nyctereutes</taxon>
    </lineage>
</organism>
<sequence length="92" mass="10596">MRLGNNFHTNKPCARRLPSSPARSSATRSQAVTHRMKRIQREERERRDNCVPEVSALDQEIIEVDPDTKEMLKLWTSEACPTCRSSLSLQWG</sequence>
<dbReference type="GO" id="GO:0006412">
    <property type="term" value="P:translation"/>
    <property type="evidence" value="ECO:0007669"/>
    <property type="project" value="InterPro"/>
</dbReference>
<evidence type="ECO:0000313" key="3">
    <source>
        <dbReference type="Proteomes" id="UP000645828"/>
    </source>
</evidence>
<dbReference type="InterPro" id="IPR001210">
    <property type="entry name" value="Ribosomal_eS17"/>
</dbReference>
<accession>A0A811Y7Q6</accession>
<keyword evidence="3" id="KW-1185">Reference proteome</keyword>
<dbReference type="EMBL" id="CAJHUB010000670">
    <property type="protein sequence ID" value="CAD7673026.1"/>
    <property type="molecule type" value="Genomic_DNA"/>
</dbReference>
<dbReference type="AlphaFoldDB" id="A0A811Y7Q6"/>
<feature type="compositionally biased region" description="Low complexity" evidence="1">
    <location>
        <begin position="15"/>
        <end position="31"/>
    </location>
</feature>
<dbReference type="GO" id="GO:0003735">
    <property type="term" value="F:structural constituent of ribosome"/>
    <property type="evidence" value="ECO:0007669"/>
    <property type="project" value="InterPro"/>
</dbReference>
<dbReference type="GO" id="GO:0005840">
    <property type="term" value="C:ribosome"/>
    <property type="evidence" value="ECO:0007669"/>
    <property type="project" value="InterPro"/>
</dbReference>
<dbReference type="PANTHER" id="PTHR10732:SF0">
    <property type="entry name" value="40S RIBOSOMAL PROTEIN S17"/>
    <property type="match status" value="1"/>
</dbReference>
<comment type="caution">
    <text evidence="2">The sequence shown here is derived from an EMBL/GenBank/DDBJ whole genome shotgun (WGS) entry which is preliminary data.</text>
</comment>
<evidence type="ECO:0000256" key="1">
    <source>
        <dbReference type="SAM" id="MobiDB-lite"/>
    </source>
</evidence>
<dbReference type="PANTHER" id="PTHR10732">
    <property type="entry name" value="40S RIBOSOMAL PROTEIN S17"/>
    <property type="match status" value="1"/>
</dbReference>
<dbReference type="Proteomes" id="UP000645828">
    <property type="component" value="Unassembled WGS sequence"/>
</dbReference>
<name>A0A811Y7Q6_NYCPR</name>
<reference evidence="2" key="1">
    <citation type="submission" date="2020-12" db="EMBL/GenBank/DDBJ databases">
        <authorList>
            <consortium name="Molecular Ecology Group"/>
        </authorList>
    </citation>
    <scope>NUCLEOTIDE SEQUENCE</scope>
    <source>
        <strain evidence="2">TBG_1078</strain>
    </source>
</reference>
<dbReference type="Pfam" id="PF00833">
    <property type="entry name" value="Ribosomal_S17e"/>
    <property type="match status" value="1"/>
</dbReference>